<reference evidence="1 2" key="1">
    <citation type="submission" date="2019-04" db="EMBL/GenBank/DDBJ databases">
        <title>Friends and foes A comparative genomics study of 23 Aspergillus species from section Flavi.</title>
        <authorList>
            <consortium name="DOE Joint Genome Institute"/>
            <person name="Kjaerbolling I."/>
            <person name="Vesth T."/>
            <person name="Frisvad J.C."/>
            <person name="Nybo J.L."/>
            <person name="Theobald S."/>
            <person name="Kildgaard S."/>
            <person name="Isbrandt T."/>
            <person name="Kuo A."/>
            <person name="Sato A."/>
            <person name="Lyhne E.K."/>
            <person name="Kogle M.E."/>
            <person name="Wiebenga A."/>
            <person name="Kun R.S."/>
            <person name="Lubbers R.J."/>
            <person name="Makela M.R."/>
            <person name="Barry K."/>
            <person name="Chovatia M."/>
            <person name="Clum A."/>
            <person name="Daum C."/>
            <person name="Haridas S."/>
            <person name="He G."/>
            <person name="LaButti K."/>
            <person name="Lipzen A."/>
            <person name="Mondo S."/>
            <person name="Riley R."/>
            <person name="Salamov A."/>
            <person name="Simmons B.A."/>
            <person name="Magnuson J.K."/>
            <person name="Henrissat B."/>
            <person name="Mortensen U.H."/>
            <person name="Larsen T.O."/>
            <person name="Devries R.P."/>
            <person name="Grigoriev I.V."/>
            <person name="Machida M."/>
            <person name="Baker S.E."/>
            <person name="Andersen M.R."/>
        </authorList>
    </citation>
    <scope>NUCLEOTIDE SEQUENCE [LARGE SCALE GENOMIC DNA]</scope>
    <source>
        <strain evidence="1 2">CBS 117626</strain>
    </source>
</reference>
<protein>
    <submittedName>
        <fullName evidence="1">Uncharacterized protein</fullName>
    </submittedName>
</protein>
<gene>
    <name evidence="1" type="ORF">BDV40DRAFT_299466</name>
</gene>
<organism evidence="1 2">
    <name type="scientific">Aspergillus tamarii</name>
    <dbReference type="NCBI Taxonomy" id="41984"/>
    <lineage>
        <taxon>Eukaryota</taxon>
        <taxon>Fungi</taxon>
        <taxon>Dikarya</taxon>
        <taxon>Ascomycota</taxon>
        <taxon>Pezizomycotina</taxon>
        <taxon>Eurotiomycetes</taxon>
        <taxon>Eurotiomycetidae</taxon>
        <taxon>Eurotiales</taxon>
        <taxon>Aspergillaceae</taxon>
        <taxon>Aspergillus</taxon>
        <taxon>Aspergillus subgen. Circumdati</taxon>
    </lineage>
</organism>
<name>A0A5N6UXD6_ASPTM</name>
<dbReference type="PANTHER" id="PTHR48050">
    <property type="entry name" value="STEROL 3-BETA-GLUCOSYLTRANSFERASE"/>
    <property type="match status" value="1"/>
</dbReference>
<dbReference type="SUPFAM" id="SSF53756">
    <property type="entry name" value="UDP-Glycosyltransferase/glycogen phosphorylase"/>
    <property type="match status" value="1"/>
</dbReference>
<dbReference type="EMBL" id="ML738618">
    <property type="protein sequence ID" value="KAE8163336.1"/>
    <property type="molecule type" value="Genomic_DNA"/>
</dbReference>
<evidence type="ECO:0000313" key="1">
    <source>
        <dbReference type="EMBL" id="KAE8163336.1"/>
    </source>
</evidence>
<accession>A0A5N6UXD6</accession>
<dbReference type="AlphaFoldDB" id="A0A5N6UXD6"/>
<dbReference type="InterPro" id="IPR050426">
    <property type="entry name" value="Glycosyltransferase_28"/>
</dbReference>
<proteinExistence type="predicted"/>
<evidence type="ECO:0000313" key="2">
    <source>
        <dbReference type="Proteomes" id="UP000326950"/>
    </source>
</evidence>
<dbReference type="PANTHER" id="PTHR48050:SF27">
    <property type="entry name" value="GLUCOSYLTRANSFERASE, PUTATIVE (AFU_ORTHOLOGUE AFUA_7G04880)-RELATED"/>
    <property type="match status" value="1"/>
</dbReference>
<dbReference type="Proteomes" id="UP000326950">
    <property type="component" value="Unassembled WGS sequence"/>
</dbReference>
<keyword evidence="2" id="KW-1185">Reference proteome</keyword>
<sequence length="119" mass="13010">MVAAAGAGPSPIEHKEPTAKALSDSIRFCLTRSAQQAAASIAARMKAEDGVSNAGASFHRHVPWKDVKRDLLPSETAAWLVDKKRGPKLSHKAMAILSLHHMIDMQLLKPYVYWLVKAL</sequence>